<feature type="transmembrane region" description="Helical" evidence="1">
    <location>
        <begin position="12"/>
        <end position="33"/>
    </location>
</feature>
<keyword evidence="1" id="KW-0812">Transmembrane</keyword>
<evidence type="ECO:0000313" key="2">
    <source>
        <dbReference type="EMBL" id="MFM0239205.1"/>
    </source>
</evidence>
<feature type="transmembrane region" description="Helical" evidence="1">
    <location>
        <begin position="40"/>
        <end position="60"/>
    </location>
</feature>
<organism evidence="2 3">
    <name type="scientific">Paraburkholderia phytofirmans</name>
    <dbReference type="NCBI Taxonomy" id="261302"/>
    <lineage>
        <taxon>Bacteria</taxon>
        <taxon>Pseudomonadati</taxon>
        <taxon>Pseudomonadota</taxon>
        <taxon>Betaproteobacteria</taxon>
        <taxon>Burkholderiales</taxon>
        <taxon>Burkholderiaceae</taxon>
        <taxon>Paraburkholderia</taxon>
    </lineage>
</organism>
<evidence type="ECO:0000313" key="3">
    <source>
        <dbReference type="Proteomes" id="UP001629274"/>
    </source>
</evidence>
<name>A0ABW9BH63_9BURK</name>
<keyword evidence="1" id="KW-0472">Membrane</keyword>
<dbReference type="RefSeq" id="WP_012428203.1">
    <property type="nucleotide sequence ID" value="NZ_JAQQCK010000002.1"/>
</dbReference>
<keyword evidence="3" id="KW-1185">Reference proteome</keyword>
<evidence type="ECO:0000256" key="1">
    <source>
        <dbReference type="SAM" id="Phobius"/>
    </source>
</evidence>
<accession>A0ABW9BH63</accession>
<gene>
    <name evidence="2" type="ORF">PQR03_13800</name>
</gene>
<dbReference type="EMBL" id="JAQQDR010000004">
    <property type="protein sequence ID" value="MFM0239205.1"/>
    <property type="molecule type" value="Genomic_DNA"/>
</dbReference>
<keyword evidence="1" id="KW-1133">Transmembrane helix</keyword>
<dbReference type="Proteomes" id="UP001629274">
    <property type="component" value="Unassembled WGS sequence"/>
</dbReference>
<sequence length="61" mass="6725">MVIDNDFELVYLVVAFAFLGVILFGSLLITLHLDRWHPKLIGALVGALLGVVLIETVPMFT</sequence>
<protein>
    <submittedName>
        <fullName evidence="2">Uncharacterized protein</fullName>
    </submittedName>
</protein>
<comment type="caution">
    <text evidence="2">The sequence shown here is derived from an EMBL/GenBank/DDBJ whole genome shotgun (WGS) entry which is preliminary data.</text>
</comment>
<proteinExistence type="predicted"/>
<reference evidence="2 3" key="1">
    <citation type="journal article" date="2024" name="Chem. Sci.">
        <title>Discovery of megapolipeptins by genome mining of a Burkholderiales bacteria collection.</title>
        <authorList>
            <person name="Paulo B.S."/>
            <person name="Recchia M.J.J."/>
            <person name="Lee S."/>
            <person name="Fergusson C.H."/>
            <person name="Romanowski S.B."/>
            <person name="Hernandez A."/>
            <person name="Krull N."/>
            <person name="Liu D.Y."/>
            <person name="Cavanagh H."/>
            <person name="Bos A."/>
            <person name="Gray C.A."/>
            <person name="Murphy B.T."/>
            <person name="Linington R.G."/>
            <person name="Eustaquio A.S."/>
        </authorList>
    </citation>
    <scope>NUCLEOTIDE SEQUENCE [LARGE SCALE GENOMIC DNA]</scope>
    <source>
        <strain evidence="2 3">RL17-351-BIE-A</strain>
    </source>
</reference>